<gene>
    <name evidence="2" type="ORF">E1262_17020</name>
</gene>
<evidence type="ECO:0000256" key="1">
    <source>
        <dbReference type="SAM" id="SignalP"/>
    </source>
</evidence>
<dbReference type="SUPFAM" id="SSF75005">
    <property type="entry name" value="Arabinanase/levansucrase/invertase"/>
    <property type="match status" value="1"/>
</dbReference>
<feature type="chain" id="PRO_5020680171" evidence="1">
    <location>
        <begin position="31"/>
        <end position="869"/>
    </location>
</feature>
<protein>
    <submittedName>
        <fullName evidence="2">Uncharacterized protein</fullName>
    </submittedName>
</protein>
<dbReference type="OrthoDB" id="9759709at2"/>
<keyword evidence="1" id="KW-0732">Signal</keyword>
<dbReference type="EMBL" id="SMLB01000023">
    <property type="protein sequence ID" value="TDD68103.1"/>
    <property type="molecule type" value="Genomic_DNA"/>
</dbReference>
<evidence type="ECO:0000313" key="2">
    <source>
        <dbReference type="EMBL" id="TDD68103.1"/>
    </source>
</evidence>
<comment type="caution">
    <text evidence="2">The sequence shown here is derived from an EMBL/GenBank/DDBJ whole genome shotgun (WGS) entry which is preliminary data.</text>
</comment>
<evidence type="ECO:0000313" key="3">
    <source>
        <dbReference type="Proteomes" id="UP000295217"/>
    </source>
</evidence>
<keyword evidence="3" id="KW-1185">Reference proteome</keyword>
<dbReference type="Gene3D" id="2.60.120.260">
    <property type="entry name" value="Galactose-binding domain-like"/>
    <property type="match status" value="2"/>
</dbReference>
<dbReference type="AlphaFoldDB" id="A0A4R5A7J8"/>
<dbReference type="InterPro" id="IPR023296">
    <property type="entry name" value="Glyco_hydro_beta-prop_sf"/>
</dbReference>
<feature type="signal peptide" evidence="1">
    <location>
        <begin position="1"/>
        <end position="30"/>
    </location>
</feature>
<accession>A0A4R5A7J8</accession>
<reference evidence="2 3" key="1">
    <citation type="submission" date="2019-02" db="EMBL/GenBank/DDBJ databases">
        <title>Draft genome sequences of novel Actinobacteria.</title>
        <authorList>
            <person name="Sahin N."/>
            <person name="Ay H."/>
            <person name="Saygin H."/>
        </authorList>
    </citation>
    <scope>NUCLEOTIDE SEQUENCE [LARGE SCALE GENOMIC DNA]</scope>
    <source>
        <strain evidence="2 3">8K307</strain>
    </source>
</reference>
<dbReference type="RefSeq" id="WP_132104338.1">
    <property type="nucleotide sequence ID" value="NZ_SMLB01000023.1"/>
</dbReference>
<name>A0A4R5A7J8_9ACTN</name>
<organism evidence="2 3">
    <name type="scientific">Jiangella aurantiaca</name>
    <dbReference type="NCBI Taxonomy" id="2530373"/>
    <lineage>
        <taxon>Bacteria</taxon>
        <taxon>Bacillati</taxon>
        <taxon>Actinomycetota</taxon>
        <taxon>Actinomycetes</taxon>
        <taxon>Jiangellales</taxon>
        <taxon>Jiangellaceae</taxon>
        <taxon>Jiangella</taxon>
    </lineage>
</organism>
<proteinExistence type="predicted"/>
<dbReference type="Proteomes" id="UP000295217">
    <property type="component" value="Unassembled WGS sequence"/>
</dbReference>
<sequence length="869" mass="90936">MTIRRGVPFLAAGLAAAAVFLPSTPSSSVATDDVSTTAATSTRLVPNAGFEETQPGPARWTVDAPGGSAQVTDQQPIRTGTRAVRTVDTSATAGVSVRSQRLAVAPGETLTVAAYAQRINTGAAAGSLYLEFWGADGARLDPGDPAGTVHNGVVATPVADVSGWQRVEVSGVAPVHAVAATVLLYSSQAETGTTAWDDVSATTLPPPERIQPPNGNFEENRGNPITSHWSLGSGATIVTGGQRTGRQALRTVDTSTGAGVSAYSRRVPVTPGWTVSASVWANADSGGAGWLYLEFRDATGAAPNTAEWRPHVQLPDVSGWQRLSVQGVAPAGAQTVDVLVYSSYADVGTTVWDDVEVRTSADAAYSPSIGGGSVLFVGDERIESYSGMTRAVVPGTPDGDPALAGFGPGVVFQTTAGFPNPRPPATVLPTGGGYEMWITTGQGTVHATSTDGRVWPVNGRQLTTLTTSAGPSYDQKSGPAAVVLNPRWGQAGEPKYYGLHPMRGPVSRRAGYPTASSPDRRGMDYYALSSDDGVNWVMVDEEVPAIPGHDTVSVSYDAATGRFVATSKAWSFTKNDAGTSTYLRAARTVLVSTSSDFRTWTKPVQVHAADLRDYDAVAAANPGTGGAIVTSYGRPVKSADLYLMPAFRYGEQYLAVPSVFEITYAGTDVWPDVGRAHLGLASSTNLYDWSRPNRQKLVTPGALATWDWGFQLAATQLLTVGDEVWLYYGAFKGKHSCPESASEPEKGCQNGVDDQGNAQTGRVTWQKDRFVAFRAAAGGGTVTTRTLAPQPGGDQLRVDAATGSGILRIEVLDADGNPVPGYTAADATPIQGDVTGRLVSWGSTTTLPSGTIRLRFVLSAGDLYSYSIS</sequence>